<dbReference type="InterPro" id="IPR018392">
    <property type="entry name" value="LysM"/>
</dbReference>
<dbReference type="EMBL" id="LAZR01000024">
    <property type="protein sequence ID" value="KKO04053.1"/>
    <property type="molecule type" value="Genomic_DNA"/>
</dbReference>
<evidence type="ECO:0008006" key="2">
    <source>
        <dbReference type="Google" id="ProtNLM"/>
    </source>
</evidence>
<evidence type="ECO:0000313" key="1">
    <source>
        <dbReference type="EMBL" id="KKO04053.1"/>
    </source>
</evidence>
<organism evidence="1">
    <name type="scientific">marine sediment metagenome</name>
    <dbReference type="NCBI Taxonomy" id="412755"/>
    <lineage>
        <taxon>unclassified sequences</taxon>
        <taxon>metagenomes</taxon>
        <taxon>ecological metagenomes</taxon>
    </lineage>
</organism>
<dbReference type="CDD" id="cd00118">
    <property type="entry name" value="LysM"/>
    <property type="match status" value="1"/>
</dbReference>
<dbReference type="AlphaFoldDB" id="A0A0F9VVQ2"/>
<accession>A0A0F9VVQ2</accession>
<proteinExistence type="predicted"/>
<dbReference type="InterPro" id="IPR036779">
    <property type="entry name" value="LysM_dom_sf"/>
</dbReference>
<reference evidence="1" key="1">
    <citation type="journal article" date="2015" name="Nature">
        <title>Complex archaea that bridge the gap between prokaryotes and eukaryotes.</title>
        <authorList>
            <person name="Spang A."/>
            <person name="Saw J.H."/>
            <person name="Jorgensen S.L."/>
            <person name="Zaremba-Niedzwiedzka K."/>
            <person name="Martijn J."/>
            <person name="Lind A.E."/>
            <person name="van Eijk R."/>
            <person name="Schleper C."/>
            <person name="Guy L."/>
            <person name="Ettema T.J."/>
        </authorList>
    </citation>
    <scope>NUCLEOTIDE SEQUENCE</scope>
</reference>
<dbReference type="Pfam" id="PF05489">
    <property type="entry name" value="Phage_tail_X"/>
    <property type="match status" value="1"/>
</dbReference>
<name>A0A0F9VVQ2_9ZZZZ</name>
<protein>
    <recommendedName>
        <fullName evidence="2">Phage tail protein X</fullName>
    </recommendedName>
</protein>
<comment type="caution">
    <text evidence="1">The sequence shown here is derived from an EMBL/GenBank/DDBJ whole genome shotgun (WGS) entry which is preliminary data.</text>
</comment>
<dbReference type="Gene3D" id="3.10.350.10">
    <property type="entry name" value="LysM domain"/>
    <property type="match status" value="1"/>
</dbReference>
<dbReference type="InterPro" id="IPR008861">
    <property type="entry name" value="GpX-like"/>
</dbReference>
<sequence>MEQARSIQGDTVDAIAWRYYGRTAGVVEQILQANPGLADQGPVIANGTLVALPTAPATTETAKAVNLWD</sequence>
<gene>
    <name evidence="1" type="ORF">LCGC14_0089470</name>
</gene>